<dbReference type="GO" id="GO:0005886">
    <property type="term" value="C:plasma membrane"/>
    <property type="evidence" value="ECO:0007669"/>
    <property type="project" value="TreeGrafter"/>
</dbReference>
<dbReference type="SUPFAM" id="SSF50044">
    <property type="entry name" value="SH3-domain"/>
    <property type="match status" value="1"/>
</dbReference>
<dbReference type="PROSITE" id="PS50002">
    <property type="entry name" value="SH3"/>
    <property type="match status" value="1"/>
</dbReference>
<dbReference type="InterPro" id="IPR001452">
    <property type="entry name" value="SH3_domain"/>
</dbReference>
<gene>
    <name evidence="11" type="primary">109535519</name>
    <name evidence="10" type="ORF">YQE_04643</name>
</gene>
<evidence type="ECO:0000256" key="2">
    <source>
        <dbReference type="ARBA" id="ARBA00010883"/>
    </source>
</evidence>
<dbReference type="FunFam" id="3.30.1520.10:FF:000004">
    <property type="entry name" value="Sorting nexin"/>
    <property type="match status" value="1"/>
</dbReference>
<keyword evidence="3 6" id="KW-0728">SH3 domain</keyword>
<dbReference type="CDD" id="cd11763">
    <property type="entry name" value="SH3_SNX9_like"/>
    <property type="match status" value="1"/>
</dbReference>
<organism evidence="10">
    <name type="scientific">Dendroctonus ponderosae</name>
    <name type="common">Mountain pine beetle</name>
    <dbReference type="NCBI Taxonomy" id="77166"/>
    <lineage>
        <taxon>Eukaryota</taxon>
        <taxon>Metazoa</taxon>
        <taxon>Ecdysozoa</taxon>
        <taxon>Arthropoda</taxon>
        <taxon>Hexapoda</taxon>
        <taxon>Insecta</taxon>
        <taxon>Pterygota</taxon>
        <taxon>Neoptera</taxon>
        <taxon>Endopterygota</taxon>
        <taxon>Coleoptera</taxon>
        <taxon>Polyphaga</taxon>
        <taxon>Cucujiformia</taxon>
        <taxon>Curculionidae</taxon>
        <taxon>Scolytinae</taxon>
        <taxon>Dendroctonus</taxon>
    </lineage>
</organism>
<name>N6UB04_DENPD</name>
<dbReference type="InterPro" id="IPR027267">
    <property type="entry name" value="AH/BAR_dom_sf"/>
</dbReference>
<dbReference type="Proteomes" id="UP000019118">
    <property type="component" value="Unassembled WGS sequence"/>
</dbReference>
<dbReference type="PROSITE" id="PS50195">
    <property type="entry name" value="PX"/>
    <property type="match status" value="1"/>
</dbReference>
<dbReference type="OrthoDB" id="10254720at2759"/>
<dbReference type="PANTHER" id="PTHR45827">
    <property type="entry name" value="SORTING NEXIN"/>
    <property type="match status" value="1"/>
</dbReference>
<evidence type="ECO:0000313" key="11">
    <source>
        <dbReference type="EnsemblMetazoa" id="XP_019756990.1"/>
    </source>
</evidence>
<comment type="subcellular location">
    <subcellularLocation>
        <location evidence="1">Cytoplasmic vesicle membrane</location>
    </subcellularLocation>
</comment>
<feature type="domain" description="SH3" evidence="8">
    <location>
        <begin position="1"/>
        <end position="63"/>
    </location>
</feature>
<evidence type="ECO:0000259" key="9">
    <source>
        <dbReference type="PROSITE" id="PS50195"/>
    </source>
</evidence>
<dbReference type="Pfam" id="PF00787">
    <property type="entry name" value="PX"/>
    <property type="match status" value="1"/>
</dbReference>
<reference evidence="11" key="2">
    <citation type="submission" date="2024-08" db="UniProtKB">
        <authorList>
            <consortium name="EnsemblMetazoa"/>
        </authorList>
    </citation>
    <scope>IDENTIFICATION</scope>
</reference>
<evidence type="ECO:0000313" key="10">
    <source>
        <dbReference type="EMBL" id="ENN78905.1"/>
    </source>
</evidence>
<dbReference type="Gene3D" id="1.20.1270.60">
    <property type="entry name" value="Arfaptin homology (AH) domain/BAR domain"/>
    <property type="match status" value="1"/>
</dbReference>
<evidence type="ECO:0000256" key="7">
    <source>
        <dbReference type="SAM" id="MobiDB-lite"/>
    </source>
</evidence>
<feature type="compositionally biased region" description="Polar residues" evidence="7">
    <location>
        <begin position="108"/>
        <end position="150"/>
    </location>
</feature>
<reference evidence="10 12" key="1">
    <citation type="journal article" date="2013" name="Genome Biol.">
        <title>Draft genome of the mountain pine beetle, Dendroctonus ponderosae Hopkins, a major forest pest.</title>
        <authorList>
            <person name="Keeling C.I."/>
            <person name="Yuen M.M."/>
            <person name="Liao N.Y."/>
            <person name="Docking T.R."/>
            <person name="Chan S.K."/>
            <person name="Taylor G.A."/>
            <person name="Palmquist D.L."/>
            <person name="Jackman S.D."/>
            <person name="Nguyen A."/>
            <person name="Li M."/>
            <person name="Henderson H."/>
            <person name="Janes J.K."/>
            <person name="Zhao Y."/>
            <person name="Pandoh P."/>
            <person name="Moore R."/>
            <person name="Sperling F.A."/>
            <person name="Huber D.P."/>
            <person name="Birol I."/>
            <person name="Jones S.J."/>
            <person name="Bohlmann J."/>
        </authorList>
    </citation>
    <scope>NUCLEOTIDE SEQUENCE</scope>
</reference>
<feature type="non-terminal residue" evidence="10">
    <location>
        <position position="1"/>
    </location>
</feature>
<dbReference type="EnsemblMetazoa" id="XM_019901431.1">
    <property type="protein sequence ID" value="XP_019756990.1"/>
    <property type="gene ID" value="LOC109535519"/>
</dbReference>
<dbReference type="GO" id="GO:0030659">
    <property type="term" value="C:cytoplasmic vesicle membrane"/>
    <property type="evidence" value="ECO:0007669"/>
    <property type="project" value="UniProtKB-SubCell"/>
</dbReference>
<dbReference type="InterPro" id="IPR036028">
    <property type="entry name" value="SH3-like_dom_sf"/>
</dbReference>
<dbReference type="AlphaFoldDB" id="N6UB04"/>
<dbReference type="Pfam" id="PF10456">
    <property type="entry name" value="BAR_3_WASP_bdg"/>
    <property type="match status" value="1"/>
</dbReference>
<dbReference type="Gene3D" id="3.30.1520.10">
    <property type="entry name" value="Phox-like domain"/>
    <property type="match status" value="1"/>
</dbReference>
<evidence type="ECO:0000256" key="6">
    <source>
        <dbReference type="PROSITE-ProRule" id="PRU00192"/>
    </source>
</evidence>
<feature type="compositionally biased region" description="Acidic residues" evidence="7">
    <location>
        <begin position="95"/>
        <end position="107"/>
    </location>
</feature>
<dbReference type="GO" id="GO:0016197">
    <property type="term" value="P:endosomal transport"/>
    <property type="evidence" value="ECO:0007669"/>
    <property type="project" value="TreeGrafter"/>
</dbReference>
<evidence type="ECO:0000256" key="1">
    <source>
        <dbReference type="ARBA" id="ARBA00004156"/>
    </source>
</evidence>
<dbReference type="Gene3D" id="2.30.30.40">
    <property type="entry name" value="SH3 Domains"/>
    <property type="match status" value="1"/>
</dbReference>
<dbReference type="GO" id="GO:0035091">
    <property type="term" value="F:phosphatidylinositol binding"/>
    <property type="evidence" value="ECO:0007669"/>
    <property type="project" value="InterPro"/>
</dbReference>
<comment type="similarity">
    <text evidence="2">Belongs to the sorting nexin family.</text>
</comment>
<evidence type="ECO:0000256" key="3">
    <source>
        <dbReference type="ARBA" id="ARBA00022443"/>
    </source>
</evidence>
<dbReference type="SMART" id="SM00312">
    <property type="entry name" value="PX"/>
    <property type="match status" value="1"/>
</dbReference>
<keyword evidence="5" id="KW-0968">Cytoplasmic vesicle</keyword>
<evidence type="ECO:0000313" key="12">
    <source>
        <dbReference type="Proteomes" id="UP000019118"/>
    </source>
</evidence>
<dbReference type="CDD" id="cd06862">
    <property type="entry name" value="PX_SNX9_18_like"/>
    <property type="match status" value="1"/>
</dbReference>
<evidence type="ECO:0000259" key="8">
    <source>
        <dbReference type="PROSITE" id="PS50002"/>
    </source>
</evidence>
<dbReference type="OMA" id="MDDSTMQ"/>
<dbReference type="KEGG" id="dpa:109535519"/>
<dbReference type="GO" id="GO:0097320">
    <property type="term" value="P:plasma membrane tubulation"/>
    <property type="evidence" value="ECO:0007669"/>
    <property type="project" value="TreeGrafter"/>
</dbReference>
<dbReference type="HOGENOM" id="CLU_021494_1_0_1"/>
<accession>N6UB04</accession>
<dbReference type="InterPro" id="IPR019497">
    <property type="entry name" value="Sorting_nexin_WASP-bd-dom"/>
</dbReference>
<dbReference type="SMART" id="SM00326">
    <property type="entry name" value="SH3"/>
    <property type="match status" value="1"/>
</dbReference>
<evidence type="ECO:0000256" key="4">
    <source>
        <dbReference type="ARBA" id="ARBA00023136"/>
    </source>
</evidence>
<feature type="domain" description="PX" evidence="9">
    <location>
        <begin position="215"/>
        <end position="325"/>
    </location>
</feature>
<dbReference type="InterPro" id="IPR036871">
    <property type="entry name" value="PX_dom_sf"/>
</dbReference>
<feature type="region of interest" description="Disordered" evidence="7">
    <location>
        <begin position="59"/>
        <end position="155"/>
    </location>
</feature>
<feature type="compositionally biased region" description="Low complexity" evidence="7">
    <location>
        <begin position="79"/>
        <end position="90"/>
    </location>
</feature>
<dbReference type="Pfam" id="PF14604">
    <property type="entry name" value="SH3_9"/>
    <property type="match status" value="1"/>
</dbReference>
<dbReference type="SUPFAM" id="SSF64268">
    <property type="entry name" value="PX domain"/>
    <property type="match status" value="1"/>
</dbReference>
<dbReference type="GO" id="GO:0006897">
    <property type="term" value="P:endocytosis"/>
    <property type="evidence" value="ECO:0007669"/>
    <property type="project" value="TreeGrafter"/>
</dbReference>
<protein>
    <recommendedName>
        <fullName evidence="13">Sorting nexin</fullName>
    </recommendedName>
</protein>
<dbReference type="PANTHER" id="PTHR45827:SF1">
    <property type="entry name" value="SORTING NEXIN"/>
    <property type="match status" value="1"/>
</dbReference>
<dbReference type="InterPro" id="IPR001683">
    <property type="entry name" value="PX_dom"/>
</dbReference>
<proteinExistence type="inferred from homology"/>
<dbReference type="EMBL" id="KB740799">
    <property type="protein sequence ID" value="ENN78905.1"/>
    <property type="molecule type" value="Genomic_DNA"/>
</dbReference>
<sequence>MSTFKARVLYDFQGEPNTAEMSITAGELLTVTRTDVGDGWWEGLNPKGESGLFPEAYVEKVETSSKPPNIPPPAPPSQPGWGFPGQQEPDQGGHDDDDWDEWDDDNTYESPPYSNNMPKAEGNTQRYSSEQNHNFTRQNTQQSDNVSLSGSMMGDNKGTITKKSYNIFSSAVRSGLEGYILGLTKEVSGTALRKPHIYRDSDDQLGRWEVLSNPYTVQIASPKKATKMGGLKSFIAYTLTPSFSNVEVSRRYKHFDWLHDRLNEKFNLIAIPPLPDKQVSGRYEEMFIEHRRAQLQEFINYMCRHPVLSTCDVWIHFLTCTDAKQWKQGKRNAERDQLIGASFCLCVEAPEKEIMPSLVEVKIDENLKYVEKMDQCIKNLMQTAQDQQKKCINMYKREFTRVGEAFFALGSAFEYNQQGMYSKASVDVKNIGSTYIMIGKLYEEQGKMDWLPLFDQLYIYKGITSNLPNVLQMQKMAEQKKKECERNNQLPQVALTDVRRRSDVITYTVFAELNHFQQERDQNLKRALKDFLQEQLNFYKNVVTKIEETLNQFE</sequence>
<evidence type="ECO:0008006" key="13">
    <source>
        <dbReference type="Google" id="ProtNLM"/>
    </source>
</evidence>
<keyword evidence="4" id="KW-0472">Membrane</keyword>
<keyword evidence="12" id="KW-1185">Reference proteome</keyword>
<feature type="compositionally biased region" description="Pro residues" evidence="7">
    <location>
        <begin position="68"/>
        <end position="78"/>
    </location>
</feature>
<evidence type="ECO:0000256" key="5">
    <source>
        <dbReference type="ARBA" id="ARBA00023329"/>
    </source>
</evidence>